<evidence type="ECO:0000313" key="2">
    <source>
        <dbReference type="EMBL" id="BCB78170.1"/>
    </source>
</evidence>
<dbReference type="Proteomes" id="UP000502508">
    <property type="component" value="Chromosome"/>
</dbReference>
<proteinExistence type="predicted"/>
<gene>
    <name evidence="2" type="ORF">Pflav_045800</name>
</gene>
<dbReference type="EMBL" id="AP022870">
    <property type="protein sequence ID" value="BCB78170.1"/>
    <property type="molecule type" value="Genomic_DNA"/>
</dbReference>
<protein>
    <submittedName>
        <fullName evidence="2">Uncharacterized protein</fullName>
    </submittedName>
</protein>
<sequence length="726" mass="81063">MTGNKRLLPSKTKKDGDKRPKTQVQAEPYTQEQLEKTKREADEGMVFGGDDAHMVDFIFGVDDRPPTKPESYAAEMVDGQFAAALKGFNALLLTEPVESLPMVREWMEAAFNNPAVAKYAGTEPDLFARIIWAYGTLRANDDAHEARDALLEKYLSNLSPERATRVRVALIEEYWNEPHVFGLSLRKWIAEDRAVFDSAVRPGLSARMLNMLWNAGDSETMCALIAAGIDTSTPSYVDIEDAPDVEGFYNGYVEPIEHLLGLYLHLVHVMHPSGEDALTVDDVDDGIQEQLVWLGKKSPGTDEDEDDVLLHDGRQKVSRAAEVLKALSDRGNAKVLISYEAVLNSSLYKACEDTGGTIWGFEHVRMPFVYAAHNTAKGKHPVRMWEMWAVINATLQEKTYLKLLMDPDTMIEKLIDTGKAAIEKILAEEPLEYAGVREEGDKEDFVKAFEEQCRAYLLVLAGRAPAAKWATATIRGMYEPKYLGTLGCIAGLWWAHRENVPVYYCLDGLEDKEIINFKTNKTDSVNAFLANPKNSKHYVEVITLGEIREILLNWTDLKKVVKFCRKGEFLPEADVVKLIEDMKTQDDAAAERLSPLRQQVIDEANKSMVGGSGNLPDLNGPLFADLTDDMFHRVVAQLLLLNMATLSRDGGVLRDFLQTKGAEVLYEAGILPGWFGPAFRMMVDTEEPTSRKMAAHKIIKALGTTKTPSPLKDVLLIILKRYTAVA</sequence>
<accession>A0A6F8XWI3</accession>
<reference evidence="2 3" key="1">
    <citation type="submission" date="2020-03" db="EMBL/GenBank/DDBJ databases">
        <title>Whole genome shotgun sequence of Phytohabitans flavus NBRC 107702.</title>
        <authorList>
            <person name="Komaki H."/>
            <person name="Tamura T."/>
        </authorList>
    </citation>
    <scope>NUCLEOTIDE SEQUENCE [LARGE SCALE GENOMIC DNA]</scope>
    <source>
        <strain evidence="2 3">NBRC 107702</strain>
    </source>
</reference>
<dbReference type="AlphaFoldDB" id="A0A6F8XWI3"/>
<dbReference type="RefSeq" id="WP_173037765.1">
    <property type="nucleotide sequence ID" value="NZ_AP022870.1"/>
</dbReference>
<keyword evidence="3" id="KW-1185">Reference proteome</keyword>
<evidence type="ECO:0000313" key="3">
    <source>
        <dbReference type="Proteomes" id="UP000502508"/>
    </source>
</evidence>
<organism evidence="2 3">
    <name type="scientific">Phytohabitans flavus</name>
    <dbReference type="NCBI Taxonomy" id="1076124"/>
    <lineage>
        <taxon>Bacteria</taxon>
        <taxon>Bacillati</taxon>
        <taxon>Actinomycetota</taxon>
        <taxon>Actinomycetes</taxon>
        <taxon>Micromonosporales</taxon>
        <taxon>Micromonosporaceae</taxon>
    </lineage>
</organism>
<feature type="region of interest" description="Disordered" evidence="1">
    <location>
        <begin position="1"/>
        <end position="38"/>
    </location>
</feature>
<reference evidence="2 3" key="2">
    <citation type="submission" date="2020-03" db="EMBL/GenBank/DDBJ databases">
        <authorList>
            <person name="Ichikawa N."/>
            <person name="Kimura A."/>
            <person name="Kitahashi Y."/>
            <person name="Uohara A."/>
        </authorList>
    </citation>
    <scope>NUCLEOTIDE SEQUENCE [LARGE SCALE GENOMIC DNA]</scope>
    <source>
        <strain evidence="2 3">NBRC 107702</strain>
    </source>
</reference>
<evidence type="ECO:0000256" key="1">
    <source>
        <dbReference type="SAM" id="MobiDB-lite"/>
    </source>
</evidence>
<dbReference type="KEGG" id="pfla:Pflav_045800"/>
<feature type="compositionally biased region" description="Polar residues" evidence="1">
    <location>
        <begin position="22"/>
        <end position="32"/>
    </location>
</feature>
<name>A0A6F8XWI3_9ACTN</name>